<evidence type="ECO:0000313" key="2">
    <source>
        <dbReference type="EMBL" id="GEE00591.1"/>
    </source>
</evidence>
<feature type="region of interest" description="Disordered" evidence="1">
    <location>
        <begin position="112"/>
        <end position="136"/>
    </location>
</feature>
<dbReference type="AlphaFoldDB" id="A0A7I9V6A5"/>
<protein>
    <submittedName>
        <fullName evidence="2">Uncharacterized protein</fullName>
    </submittedName>
</protein>
<name>A0A7I9V6A5_9ACTN</name>
<keyword evidence="3" id="KW-1185">Reference proteome</keyword>
<reference evidence="3" key="1">
    <citation type="submission" date="2019-06" db="EMBL/GenBank/DDBJ databases">
        <title>Gordonia isolated from sludge of a wastewater treatment plant.</title>
        <authorList>
            <person name="Tamura T."/>
            <person name="Aoyama K."/>
            <person name="Kang Y."/>
            <person name="Saito S."/>
            <person name="Akiyama N."/>
            <person name="Yazawa K."/>
            <person name="Gonoi T."/>
            <person name="Mikami Y."/>
        </authorList>
    </citation>
    <scope>NUCLEOTIDE SEQUENCE [LARGE SCALE GENOMIC DNA]</scope>
    <source>
        <strain evidence="3">NBRC 107696</strain>
    </source>
</reference>
<sequence>MMALVNAQPNGQDDERRLIAMGLSTELIHNGLRRGVVRAANRSSYALKTAPGTDIYQDGMEDFTELLTADGWRAVDIEGQPRLLHPAGLLAFTISSGINVGKPELHCRLRTRRKGKTTKGSLAPRPQHPVLFGDPVDTAGPVEESASAPFYFLLCERAGLDGGVYIELARPAGMTDGGCVNAWSDRIRVGFFPLEGDLSVFDQPGDDGPDGFDVPVEPR</sequence>
<evidence type="ECO:0000313" key="3">
    <source>
        <dbReference type="Proteomes" id="UP000444960"/>
    </source>
</evidence>
<comment type="caution">
    <text evidence="2">The sequence shown here is derived from an EMBL/GenBank/DDBJ whole genome shotgun (WGS) entry which is preliminary data.</text>
</comment>
<dbReference type="EMBL" id="BJOV01000002">
    <property type="protein sequence ID" value="GEE00591.1"/>
    <property type="molecule type" value="Genomic_DNA"/>
</dbReference>
<accession>A0A7I9V6A5</accession>
<organism evidence="2 3">
    <name type="scientific">Gordonia spumicola</name>
    <dbReference type="NCBI Taxonomy" id="589161"/>
    <lineage>
        <taxon>Bacteria</taxon>
        <taxon>Bacillati</taxon>
        <taxon>Actinomycetota</taxon>
        <taxon>Actinomycetes</taxon>
        <taxon>Mycobacteriales</taxon>
        <taxon>Gordoniaceae</taxon>
        <taxon>Gordonia</taxon>
    </lineage>
</organism>
<dbReference type="Proteomes" id="UP000444960">
    <property type="component" value="Unassembled WGS sequence"/>
</dbReference>
<evidence type="ECO:0000256" key="1">
    <source>
        <dbReference type="SAM" id="MobiDB-lite"/>
    </source>
</evidence>
<gene>
    <name evidence="2" type="ORF">nbrc107696_10370</name>
</gene>
<proteinExistence type="predicted"/>